<dbReference type="Gene3D" id="3.40.50.10540">
    <property type="entry name" value="Crotonobetainyl-coa:carnitine coa-transferase, domain 1"/>
    <property type="match status" value="1"/>
</dbReference>
<dbReference type="Proteomes" id="UP001228049">
    <property type="component" value="Unassembled WGS sequence"/>
</dbReference>
<feature type="compositionally biased region" description="Basic residues" evidence="1">
    <location>
        <begin position="60"/>
        <end position="74"/>
    </location>
</feature>
<dbReference type="SUPFAM" id="SSF89796">
    <property type="entry name" value="CoA-transferase family III (CaiB/BaiF)"/>
    <property type="match status" value="1"/>
</dbReference>
<protein>
    <submittedName>
        <fullName evidence="2">Succinate--hydroxymethylglutarate CoA-transferase</fullName>
    </submittedName>
</protein>
<reference evidence="2" key="1">
    <citation type="submission" date="2023-04" db="EMBL/GenBank/DDBJ databases">
        <title>Chromosome-level genome of Chaenocephalus aceratus.</title>
        <authorList>
            <person name="Park H."/>
        </authorList>
    </citation>
    <scope>NUCLEOTIDE SEQUENCE</scope>
    <source>
        <strain evidence="2">DE</strain>
        <tissue evidence="2">Muscle</tissue>
    </source>
</reference>
<evidence type="ECO:0000256" key="1">
    <source>
        <dbReference type="SAM" id="MobiDB-lite"/>
    </source>
</evidence>
<keyword evidence="3" id="KW-1185">Reference proteome</keyword>
<dbReference type="EMBL" id="JASDAP010000137">
    <property type="protein sequence ID" value="KAK1875375.1"/>
    <property type="molecule type" value="Genomic_DNA"/>
</dbReference>
<name>A0AAD9EVH5_DISEL</name>
<dbReference type="InterPro" id="IPR023606">
    <property type="entry name" value="CoA-Trfase_III_dom_1_sf"/>
</dbReference>
<evidence type="ECO:0000313" key="2">
    <source>
        <dbReference type="EMBL" id="KAK1875375.1"/>
    </source>
</evidence>
<dbReference type="AlphaFoldDB" id="A0AAD9EVH5"/>
<feature type="compositionally biased region" description="Basic and acidic residues" evidence="1">
    <location>
        <begin position="7"/>
        <end position="16"/>
    </location>
</feature>
<gene>
    <name evidence="2" type="ORF">KUDE01_031844</name>
</gene>
<organism evidence="2 3">
    <name type="scientific">Dissostichus eleginoides</name>
    <name type="common">Patagonian toothfish</name>
    <name type="synonym">Dissostichus amissus</name>
    <dbReference type="NCBI Taxonomy" id="100907"/>
    <lineage>
        <taxon>Eukaryota</taxon>
        <taxon>Metazoa</taxon>
        <taxon>Chordata</taxon>
        <taxon>Craniata</taxon>
        <taxon>Vertebrata</taxon>
        <taxon>Euteleostomi</taxon>
        <taxon>Actinopterygii</taxon>
        <taxon>Neopterygii</taxon>
        <taxon>Teleostei</taxon>
        <taxon>Neoteleostei</taxon>
        <taxon>Acanthomorphata</taxon>
        <taxon>Eupercaria</taxon>
        <taxon>Perciformes</taxon>
        <taxon>Notothenioidei</taxon>
        <taxon>Nototheniidae</taxon>
        <taxon>Dissostichus</taxon>
    </lineage>
</organism>
<proteinExistence type="predicted"/>
<feature type="compositionally biased region" description="Basic residues" evidence="1">
    <location>
        <begin position="17"/>
        <end position="28"/>
    </location>
</feature>
<evidence type="ECO:0000313" key="3">
    <source>
        <dbReference type="Proteomes" id="UP001228049"/>
    </source>
</evidence>
<feature type="region of interest" description="Disordered" evidence="1">
    <location>
        <begin position="1"/>
        <end position="138"/>
    </location>
</feature>
<feature type="compositionally biased region" description="Basic and acidic residues" evidence="1">
    <location>
        <begin position="29"/>
        <end position="38"/>
    </location>
</feature>
<feature type="compositionally biased region" description="Basic and acidic residues" evidence="1">
    <location>
        <begin position="76"/>
        <end position="110"/>
    </location>
</feature>
<sequence>MSKKTSKKQDKDDQKTSKTKIKTTKKTSKKQDKDDQKMSKKQIKTTIKTSKNQDKDVQKRPKTKIKPSKTKIKTSKNQDKYVQKDVQKADKDDQKDVQKQDKDDQKDVKHNGLIQEMKHPTAGTSLSFPPSEATPPPLIGQHTVQVLRDTLSYTDDVIESLLESRAVAQNEVS</sequence>
<comment type="caution">
    <text evidence="2">The sequence shown here is derived from an EMBL/GenBank/DDBJ whole genome shotgun (WGS) entry which is preliminary data.</text>
</comment>
<accession>A0AAD9EVH5</accession>